<dbReference type="InterPro" id="IPR011006">
    <property type="entry name" value="CheY-like_superfamily"/>
</dbReference>
<dbReference type="SMART" id="SM00342">
    <property type="entry name" value="HTH_ARAC"/>
    <property type="match status" value="1"/>
</dbReference>
<keyword evidence="5" id="KW-0902">Two-component regulatory system</keyword>
<comment type="subcellular location">
    <subcellularLocation>
        <location evidence="1">Cytoplasm</location>
    </subcellularLocation>
</comment>
<reference evidence="13" key="1">
    <citation type="submission" date="2020-10" db="EMBL/GenBank/DDBJ databases">
        <authorList>
            <person name="Gilroy R."/>
        </authorList>
    </citation>
    <scope>NUCLEOTIDE SEQUENCE</scope>
    <source>
        <strain evidence="13">ChiHjej9B8-7071</strain>
    </source>
</reference>
<dbReference type="InterPro" id="IPR018062">
    <property type="entry name" value="HTH_AraC-typ_CS"/>
</dbReference>
<sequence length="355" mass="40365">MYQLLIVDDEKTIRMGLARVVNWSELGFEVAGVAENGEEALRIVQEKPIDVLLTDIQMPEMNGLSLARQALAYHKEMKVVIISGYSSFEYAQQGIELRVEGYILKPIDLRQISEVFTQIKSRLDTERQIAAVLGGTARIEKAAAARMIAALEHDKGDGMEAVIGELAEQLRPFPPESACSAYRRVLKAVAEHFQFPLGRFRLEQEEAQAMDCEQLEKAFRQDIESGMRIAFNLTDQTAAVLCHRAREELLREYQKTSVSLREIAARLNVSYGYLSSIFTKQFGISLKGYLIQVRMEKALELLLKRRYKIYEIALMVGYTNTRYFSDAFRNFYGVSPTQKLETLHQMLPDQEGGDT</sequence>
<evidence type="ECO:0000256" key="10">
    <source>
        <dbReference type="PROSITE-ProRule" id="PRU00169"/>
    </source>
</evidence>
<dbReference type="InterPro" id="IPR001789">
    <property type="entry name" value="Sig_transdc_resp-reg_receiver"/>
</dbReference>
<dbReference type="InterPro" id="IPR020449">
    <property type="entry name" value="Tscrpt_reg_AraC-type_HTH"/>
</dbReference>
<dbReference type="InterPro" id="IPR018060">
    <property type="entry name" value="HTH_AraC"/>
</dbReference>
<evidence type="ECO:0000313" key="13">
    <source>
        <dbReference type="EMBL" id="HIR10487.1"/>
    </source>
</evidence>
<keyword evidence="4 10" id="KW-0597">Phosphoprotein</keyword>
<keyword evidence="8" id="KW-0804">Transcription</keyword>
<comment type="caution">
    <text evidence="13">The sequence shown here is derived from an EMBL/GenBank/DDBJ whole genome shotgun (WGS) entry which is preliminary data.</text>
</comment>
<comment type="function">
    <text evidence="9">May play the central regulatory role in sporulation. It may be an element of the effector pathway responsible for the activation of sporulation genes in response to nutritional stress. Spo0A may act in concert with spo0H (a sigma factor) to control the expression of some genes that are critical to the sporulation process.</text>
</comment>
<evidence type="ECO:0000259" key="12">
    <source>
        <dbReference type="PROSITE" id="PS50110"/>
    </source>
</evidence>
<dbReference type="Gene3D" id="3.40.50.2300">
    <property type="match status" value="1"/>
</dbReference>
<dbReference type="Proteomes" id="UP000824258">
    <property type="component" value="Unassembled WGS sequence"/>
</dbReference>
<dbReference type="Gene3D" id="1.10.10.60">
    <property type="entry name" value="Homeodomain-like"/>
    <property type="match status" value="2"/>
</dbReference>
<evidence type="ECO:0000256" key="3">
    <source>
        <dbReference type="ARBA" id="ARBA00022490"/>
    </source>
</evidence>
<dbReference type="PRINTS" id="PR00032">
    <property type="entry name" value="HTHARAC"/>
</dbReference>
<dbReference type="AlphaFoldDB" id="A0A9D1A9W3"/>
<dbReference type="PANTHER" id="PTHR42713">
    <property type="entry name" value="HISTIDINE KINASE-RELATED"/>
    <property type="match status" value="1"/>
</dbReference>
<dbReference type="GO" id="GO:0043565">
    <property type="term" value="F:sequence-specific DNA binding"/>
    <property type="evidence" value="ECO:0007669"/>
    <property type="project" value="InterPro"/>
</dbReference>
<evidence type="ECO:0000256" key="5">
    <source>
        <dbReference type="ARBA" id="ARBA00023012"/>
    </source>
</evidence>
<dbReference type="PROSITE" id="PS50110">
    <property type="entry name" value="RESPONSE_REGULATORY"/>
    <property type="match status" value="1"/>
</dbReference>
<name>A0A9D1A9W3_9FIRM</name>
<feature type="domain" description="Response regulatory" evidence="12">
    <location>
        <begin position="3"/>
        <end position="120"/>
    </location>
</feature>
<reference evidence="13" key="2">
    <citation type="journal article" date="2021" name="PeerJ">
        <title>Extensive microbial diversity within the chicken gut microbiome revealed by metagenomics and culture.</title>
        <authorList>
            <person name="Gilroy R."/>
            <person name="Ravi A."/>
            <person name="Getino M."/>
            <person name="Pursley I."/>
            <person name="Horton D.L."/>
            <person name="Alikhan N.F."/>
            <person name="Baker D."/>
            <person name="Gharbi K."/>
            <person name="Hall N."/>
            <person name="Watson M."/>
            <person name="Adriaenssens E.M."/>
            <person name="Foster-Nyarko E."/>
            <person name="Jarju S."/>
            <person name="Secka A."/>
            <person name="Antonio M."/>
            <person name="Oren A."/>
            <person name="Chaudhuri R.R."/>
            <person name="La Ragione R."/>
            <person name="Hildebrand F."/>
            <person name="Pallen M.J."/>
        </authorList>
    </citation>
    <scope>NUCLEOTIDE SEQUENCE</scope>
    <source>
        <strain evidence="13">ChiHjej9B8-7071</strain>
    </source>
</reference>
<evidence type="ECO:0000256" key="6">
    <source>
        <dbReference type="ARBA" id="ARBA00023015"/>
    </source>
</evidence>
<keyword evidence="7" id="KW-0238">DNA-binding</keyword>
<dbReference type="SUPFAM" id="SSF52172">
    <property type="entry name" value="CheY-like"/>
    <property type="match status" value="1"/>
</dbReference>
<dbReference type="PROSITE" id="PS00041">
    <property type="entry name" value="HTH_ARAC_FAMILY_1"/>
    <property type="match status" value="1"/>
</dbReference>
<dbReference type="Pfam" id="PF00072">
    <property type="entry name" value="Response_reg"/>
    <property type="match status" value="1"/>
</dbReference>
<accession>A0A9D1A9W3</accession>
<dbReference type="PANTHER" id="PTHR42713:SF3">
    <property type="entry name" value="TRANSCRIPTIONAL REGULATORY PROTEIN HPTR"/>
    <property type="match status" value="1"/>
</dbReference>
<dbReference type="InterPro" id="IPR051552">
    <property type="entry name" value="HptR"/>
</dbReference>
<evidence type="ECO:0000256" key="8">
    <source>
        <dbReference type="ARBA" id="ARBA00023163"/>
    </source>
</evidence>
<gene>
    <name evidence="13" type="ORF">IAA70_08790</name>
</gene>
<dbReference type="GO" id="GO:0005737">
    <property type="term" value="C:cytoplasm"/>
    <property type="evidence" value="ECO:0007669"/>
    <property type="project" value="UniProtKB-SubCell"/>
</dbReference>
<feature type="modified residue" description="4-aspartylphosphate" evidence="10">
    <location>
        <position position="55"/>
    </location>
</feature>
<evidence type="ECO:0000256" key="4">
    <source>
        <dbReference type="ARBA" id="ARBA00022553"/>
    </source>
</evidence>
<evidence type="ECO:0000256" key="9">
    <source>
        <dbReference type="ARBA" id="ARBA00024867"/>
    </source>
</evidence>
<dbReference type="EMBL" id="DVGD01000290">
    <property type="protein sequence ID" value="HIR10487.1"/>
    <property type="molecule type" value="Genomic_DNA"/>
</dbReference>
<keyword evidence="6" id="KW-0805">Transcription regulation</keyword>
<evidence type="ECO:0000256" key="2">
    <source>
        <dbReference type="ARBA" id="ARBA00018672"/>
    </source>
</evidence>
<dbReference type="PROSITE" id="PS01124">
    <property type="entry name" value="HTH_ARAC_FAMILY_2"/>
    <property type="match status" value="1"/>
</dbReference>
<dbReference type="InterPro" id="IPR009057">
    <property type="entry name" value="Homeodomain-like_sf"/>
</dbReference>
<evidence type="ECO:0000313" key="14">
    <source>
        <dbReference type="Proteomes" id="UP000824258"/>
    </source>
</evidence>
<evidence type="ECO:0000256" key="1">
    <source>
        <dbReference type="ARBA" id="ARBA00004496"/>
    </source>
</evidence>
<organism evidence="13 14">
    <name type="scientific">Candidatus Avoscillospira stercoripullorum</name>
    <dbReference type="NCBI Taxonomy" id="2840709"/>
    <lineage>
        <taxon>Bacteria</taxon>
        <taxon>Bacillati</taxon>
        <taxon>Bacillota</taxon>
        <taxon>Clostridia</taxon>
        <taxon>Eubacteriales</taxon>
        <taxon>Oscillospiraceae</taxon>
        <taxon>Oscillospiraceae incertae sedis</taxon>
        <taxon>Candidatus Avoscillospira</taxon>
    </lineage>
</organism>
<evidence type="ECO:0000256" key="7">
    <source>
        <dbReference type="ARBA" id="ARBA00023125"/>
    </source>
</evidence>
<evidence type="ECO:0000259" key="11">
    <source>
        <dbReference type="PROSITE" id="PS01124"/>
    </source>
</evidence>
<feature type="domain" description="HTH araC/xylS-type" evidence="11">
    <location>
        <begin position="243"/>
        <end position="342"/>
    </location>
</feature>
<dbReference type="SUPFAM" id="SSF46689">
    <property type="entry name" value="Homeodomain-like"/>
    <property type="match status" value="1"/>
</dbReference>
<dbReference type="GO" id="GO:0003700">
    <property type="term" value="F:DNA-binding transcription factor activity"/>
    <property type="evidence" value="ECO:0007669"/>
    <property type="project" value="InterPro"/>
</dbReference>
<dbReference type="Pfam" id="PF12833">
    <property type="entry name" value="HTH_18"/>
    <property type="match status" value="1"/>
</dbReference>
<dbReference type="GO" id="GO:0000160">
    <property type="term" value="P:phosphorelay signal transduction system"/>
    <property type="evidence" value="ECO:0007669"/>
    <property type="project" value="UniProtKB-KW"/>
</dbReference>
<dbReference type="CDD" id="cd17536">
    <property type="entry name" value="REC_YesN-like"/>
    <property type="match status" value="1"/>
</dbReference>
<keyword evidence="3" id="KW-0963">Cytoplasm</keyword>
<protein>
    <recommendedName>
        <fullName evidence="2">Stage 0 sporulation protein A homolog</fullName>
    </recommendedName>
</protein>
<dbReference type="SMART" id="SM00448">
    <property type="entry name" value="REC"/>
    <property type="match status" value="1"/>
</dbReference>
<proteinExistence type="predicted"/>